<dbReference type="InterPro" id="IPR002180">
    <property type="entry name" value="LS/RS"/>
</dbReference>
<organism evidence="8 9">
    <name type="scientific">Alistipes hominis</name>
    <dbReference type="NCBI Taxonomy" id="2763015"/>
    <lineage>
        <taxon>Bacteria</taxon>
        <taxon>Pseudomonadati</taxon>
        <taxon>Bacteroidota</taxon>
        <taxon>Bacteroidia</taxon>
        <taxon>Bacteroidales</taxon>
        <taxon>Rikenellaceae</taxon>
        <taxon>Alistipes</taxon>
    </lineage>
</organism>
<dbReference type="NCBIfam" id="TIGR00114">
    <property type="entry name" value="lumazine-synth"/>
    <property type="match status" value="1"/>
</dbReference>
<dbReference type="InterPro" id="IPR034964">
    <property type="entry name" value="LS"/>
</dbReference>
<keyword evidence="4 7" id="KW-0686">Riboflavin biosynthesis</keyword>
<proteinExistence type="inferred from homology"/>
<dbReference type="SUPFAM" id="SSF52121">
    <property type="entry name" value="Lumazine synthase"/>
    <property type="match status" value="1"/>
</dbReference>
<dbReference type="Proteomes" id="UP000636891">
    <property type="component" value="Unassembled WGS sequence"/>
</dbReference>
<sequence length="174" mass="18904">MATIHKNLSEIGTELPSAADMRIGIVVSEWNEQITGALLEGAVRTLKNAGCDEQNIEVKRVPGTFELSLGAQFFAEYTDVDGVIVLGCVIQGETRHFDYVCQGVTQGVTQLMLSWNMPVAFGVLTTENLQQAIDRAGGKYGNKGDEAAAAVIKMIALQIEMEPEETEADRKKIN</sequence>
<comment type="catalytic activity">
    <reaction evidence="6 7">
        <text>(2S)-2-hydroxy-3-oxobutyl phosphate + 5-amino-6-(D-ribitylamino)uracil = 6,7-dimethyl-8-(1-D-ribityl)lumazine + phosphate + 2 H2O + H(+)</text>
        <dbReference type="Rhea" id="RHEA:26152"/>
        <dbReference type="ChEBI" id="CHEBI:15377"/>
        <dbReference type="ChEBI" id="CHEBI:15378"/>
        <dbReference type="ChEBI" id="CHEBI:15934"/>
        <dbReference type="ChEBI" id="CHEBI:43474"/>
        <dbReference type="ChEBI" id="CHEBI:58201"/>
        <dbReference type="ChEBI" id="CHEBI:58830"/>
        <dbReference type="EC" id="2.5.1.78"/>
    </reaction>
</comment>
<reference evidence="8 9" key="1">
    <citation type="submission" date="2020-08" db="EMBL/GenBank/DDBJ databases">
        <title>Genome public.</title>
        <authorList>
            <person name="Liu C."/>
            <person name="Sun Q."/>
        </authorList>
    </citation>
    <scope>NUCLEOTIDE SEQUENCE [LARGE SCALE GENOMIC DNA]</scope>
    <source>
        <strain evidence="8 9">New-7</strain>
    </source>
</reference>
<protein>
    <recommendedName>
        <fullName evidence="3 7">6,7-dimethyl-8-ribityllumazine synthase</fullName>
        <shortName evidence="7">DMRL synthase</shortName>
        <shortName evidence="7">LS</shortName>
        <shortName evidence="7">Lumazine synthase</shortName>
        <ecNumber evidence="3 7">2.5.1.78</ecNumber>
    </recommendedName>
</protein>
<evidence type="ECO:0000256" key="6">
    <source>
        <dbReference type="ARBA" id="ARBA00048785"/>
    </source>
</evidence>
<dbReference type="EMBL" id="JACOOK010000003">
    <property type="protein sequence ID" value="MBC5616761.1"/>
    <property type="molecule type" value="Genomic_DNA"/>
</dbReference>
<accession>A0ABR7CM79</accession>
<dbReference type="PANTHER" id="PTHR21058">
    <property type="entry name" value="6,7-DIMETHYL-8-RIBITYLLUMAZINE SYNTHASE DMRL SYNTHASE LUMAZINE SYNTHASE"/>
    <property type="match status" value="1"/>
</dbReference>
<dbReference type="Gene3D" id="3.40.50.960">
    <property type="entry name" value="Lumazine/riboflavin synthase"/>
    <property type="match status" value="1"/>
</dbReference>
<comment type="caution">
    <text evidence="8">The sequence shown here is derived from an EMBL/GenBank/DDBJ whole genome shotgun (WGS) entry which is preliminary data.</text>
</comment>
<dbReference type="PANTHER" id="PTHR21058:SF0">
    <property type="entry name" value="6,7-DIMETHYL-8-RIBITYLLUMAZINE SYNTHASE"/>
    <property type="match status" value="1"/>
</dbReference>
<evidence type="ECO:0000256" key="5">
    <source>
        <dbReference type="ARBA" id="ARBA00022679"/>
    </source>
</evidence>
<evidence type="ECO:0000256" key="1">
    <source>
        <dbReference type="ARBA" id="ARBA00004917"/>
    </source>
</evidence>
<evidence type="ECO:0000256" key="2">
    <source>
        <dbReference type="ARBA" id="ARBA00007424"/>
    </source>
</evidence>
<feature type="binding site" evidence="7">
    <location>
        <begin position="64"/>
        <end position="66"/>
    </location>
    <ligand>
        <name>5-amino-6-(D-ribitylamino)uracil</name>
        <dbReference type="ChEBI" id="CHEBI:15934"/>
    </ligand>
</feature>
<feature type="binding site" evidence="7">
    <location>
        <position position="121"/>
    </location>
    <ligand>
        <name>5-amino-6-(D-ribitylamino)uracil</name>
        <dbReference type="ChEBI" id="CHEBI:15934"/>
    </ligand>
</feature>
<keyword evidence="5 7" id="KW-0808">Transferase</keyword>
<gene>
    <name evidence="7" type="primary">ribH</name>
    <name evidence="8" type="ORF">H8S08_06975</name>
</gene>
<evidence type="ECO:0000256" key="3">
    <source>
        <dbReference type="ARBA" id="ARBA00012664"/>
    </source>
</evidence>
<feature type="binding site" evidence="7">
    <location>
        <begin position="88"/>
        <end position="90"/>
    </location>
    <ligand>
        <name>5-amino-6-(D-ribitylamino)uracil</name>
        <dbReference type="ChEBI" id="CHEBI:15934"/>
    </ligand>
</feature>
<dbReference type="GO" id="GO:0000906">
    <property type="term" value="F:6,7-dimethyl-8-ribityllumazine synthase activity"/>
    <property type="evidence" value="ECO:0007669"/>
    <property type="project" value="UniProtKB-EC"/>
</dbReference>
<dbReference type="HAMAP" id="MF_00178">
    <property type="entry name" value="Lumazine_synth"/>
    <property type="match status" value="1"/>
</dbReference>
<comment type="similarity">
    <text evidence="2 7">Belongs to the DMRL synthase family.</text>
</comment>
<evidence type="ECO:0000256" key="7">
    <source>
        <dbReference type="HAMAP-Rule" id="MF_00178"/>
    </source>
</evidence>
<evidence type="ECO:0000313" key="9">
    <source>
        <dbReference type="Proteomes" id="UP000636891"/>
    </source>
</evidence>
<dbReference type="Pfam" id="PF00885">
    <property type="entry name" value="DMRL_synthase"/>
    <property type="match status" value="1"/>
</dbReference>
<dbReference type="EC" id="2.5.1.78" evidence="3 7"/>
<dbReference type="CDD" id="cd09209">
    <property type="entry name" value="Lumazine_synthase-I"/>
    <property type="match status" value="1"/>
</dbReference>
<feature type="binding site" evidence="7">
    <location>
        <position position="30"/>
    </location>
    <ligand>
        <name>5-amino-6-(D-ribitylamino)uracil</name>
        <dbReference type="ChEBI" id="CHEBI:15934"/>
    </ligand>
</feature>
<comment type="pathway">
    <text evidence="1 7">Cofactor biosynthesis; riboflavin biosynthesis; riboflavin from 2-hydroxy-3-oxobutyl phosphate and 5-amino-6-(D-ribitylamino)uracil: step 1/2.</text>
</comment>
<keyword evidence="9" id="KW-1185">Reference proteome</keyword>
<dbReference type="RefSeq" id="WP_055204711.1">
    <property type="nucleotide sequence ID" value="NZ_JACOOK010000003.1"/>
</dbReference>
<dbReference type="InterPro" id="IPR036467">
    <property type="entry name" value="LS/RS_sf"/>
</dbReference>
<evidence type="ECO:0000256" key="4">
    <source>
        <dbReference type="ARBA" id="ARBA00022619"/>
    </source>
</evidence>
<name>A0ABR7CM79_9BACT</name>
<feature type="active site" description="Proton donor" evidence="7">
    <location>
        <position position="96"/>
    </location>
</feature>
<feature type="binding site" evidence="7">
    <location>
        <begin position="93"/>
        <end position="94"/>
    </location>
    <ligand>
        <name>(2S)-2-hydroxy-3-oxobutyl phosphate</name>
        <dbReference type="ChEBI" id="CHEBI:58830"/>
    </ligand>
</feature>
<feature type="binding site" evidence="7">
    <location>
        <position position="135"/>
    </location>
    <ligand>
        <name>(2S)-2-hydroxy-3-oxobutyl phosphate</name>
        <dbReference type="ChEBI" id="CHEBI:58830"/>
    </ligand>
</feature>
<evidence type="ECO:0000313" key="8">
    <source>
        <dbReference type="EMBL" id="MBC5616761.1"/>
    </source>
</evidence>
<comment type="function">
    <text evidence="7">Catalyzes the formation of 6,7-dimethyl-8-ribityllumazine by condensation of 5-amino-6-(D-ribitylamino)uracil with 3,4-dihydroxy-2-butanone 4-phosphate. This is the penultimate step in the biosynthesis of riboflavin.</text>
</comment>